<evidence type="ECO:0000313" key="3">
    <source>
        <dbReference type="Proteomes" id="UP000002592"/>
    </source>
</evidence>
<dbReference type="Proteomes" id="UP000002592">
    <property type="component" value="Chromosome"/>
</dbReference>
<keyword evidence="1" id="KW-0472">Membrane</keyword>
<proteinExistence type="predicted"/>
<keyword evidence="1" id="KW-0812">Transmembrane</keyword>
<dbReference type="KEGG" id="pme:NATL1_17461"/>
<dbReference type="RefSeq" id="WP_011824301.1">
    <property type="nucleotide sequence ID" value="NC_008819.1"/>
</dbReference>
<name>A2C492_PROM1</name>
<keyword evidence="1" id="KW-1133">Transmembrane helix</keyword>
<dbReference type="EMBL" id="CP000553">
    <property type="protein sequence ID" value="ABM76302.1"/>
    <property type="molecule type" value="Genomic_DNA"/>
</dbReference>
<sequence length="125" mass="14577">MLVILKKISTHFIGDYVLISYTFDKIKFLLVLYIYIFIPLNPLIAKGSKEYIEIDTLVMRCYKDIKSCKEALFEINDYQKSAAINKKFSCQTRLLGLEANLIMAMNSNFKRKEAKNIIDSIKKYC</sequence>
<accession>A2C492</accession>
<organism evidence="2 3">
    <name type="scientific">Prochlorococcus marinus (strain NATL1A)</name>
    <dbReference type="NCBI Taxonomy" id="167555"/>
    <lineage>
        <taxon>Bacteria</taxon>
        <taxon>Bacillati</taxon>
        <taxon>Cyanobacteriota</taxon>
        <taxon>Cyanophyceae</taxon>
        <taxon>Synechococcales</taxon>
        <taxon>Prochlorococcaceae</taxon>
        <taxon>Prochlorococcus</taxon>
    </lineage>
</organism>
<reference evidence="3" key="1">
    <citation type="journal article" date="2007" name="PLoS Genet.">
        <title>Patterns and implications of gene gain and loss in the evolution of Prochlorococcus.</title>
        <authorList>
            <person name="Kettler G.C."/>
            <person name="Martiny A.C."/>
            <person name="Huang K."/>
            <person name="Zucker J."/>
            <person name="Coleman M.L."/>
            <person name="Rodrigue S."/>
            <person name="Chen F."/>
            <person name="Lapidus A."/>
            <person name="Ferriera S."/>
            <person name="Johnson J."/>
            <person name="Steglich C."/>
            <person name="Church G.M."/>
            <person name="Richardson P."/>
            <person name="Chisholm S.W."/>
        </authorList>
    </citation>
    <scope>NUCLEOTIDE SEQUENCE [LARGE SCALE GENOMIC DNA]</scope>
    <source>
        <strain evidence="3">NATL1A</strain>
    </source>
</reference>
<dbReference type="AlphaFoldDB" id="A2C492"/>
<dbReference type="eggNOG" id="ENOG5032941">
    <property type="taxonomic scope" value="Bacteria"/>
</dbReference>
<dbReference type="HOGENOM" id="CLU_1990671_0_0_3"/>
<protein>
    <submittedName>
        <fullName evidence="2">Uncharacterized protein</fullName>
    </submittedName>
</protein>
<evidence type="ECO:0000313" key="2">
    <source>
        <dbReference type="EMBL" id="ABM76302.1"/>
    </source>
</evidence>
<gene>
    <name evidence="2" type="ordered locus">NATL1_17461</name>
</gene>
<feature type="transmembrane region" description="Helical" evidence="1">
    <location>
        <begin position="26"/>
        <end position="44"/>
    </location>
</feature>
<evidence type="ECO:0000256" key="1">
    <source>
        <dbReference type="SAM" id="Phobius"/>
    </source>
</evidence>